<feature type="transmembrane region" description="Helical" evidence="2">
    <location>
        <begin position="429"/>
        <end position="449"/>
    </location>
</feature>
<feature type="domain" description="Nose resistant-to-fluoxetine protein N-terminal" evidence="4">
    <location>
        <begin position="127"/>
        <end position="281"/>
    </location>
</feature>
<feature type="compositionally biased region" description="Acidic residues" evidence="1">
    <location>
        <begin position="39"/>
        <end position="48"/>
    </location>
</feature>
<dbReference type="PANTHER" id="PTHR11161">
    <property type="entry name" value="O-ACYLTRANSFERASE"/>
    <property type="match status" value="1"/>
</dbReference>
<evidence type="ECO:0000313" key="6">
    <source>
        <dbReference type="Proteomes" id="UP000728032"/>
    </source>
</evidence>
<feature type="transmembrane region" description="Helical" evidence="2">
    <location>
        <begin position="493"/>
        <end position="517"/>
    </location>
</feature>
<keyword evidence="3" id="KW-0732">Signal</keyword>
<feature type="transmembrane region" description="Helical" evidence="2">
    <location>
        <begin position="297"/>
        <end position="319"/>
    </location>
</feature>
<evidence type="ECO:0000313" key="5">
    <source>
        <dbReference type="EMBL" id="CAD7637502.1"/>
    </source>
</evidence>
<dbReference type="InterPro" id="IPR006621">
    <property type="entry name" value="Nose-resist-to-fluoxetine_N"/>
</dbReference>
<keyword evidence="6" id="KW-1185">Reference proteome</keyword>
<feature type="chain" id="PRO_5035680308" description="Nose resistant-to-fluoxetine protein N-terminal domain-containing protein" evidence="3">
    <location>
        <begin position="21"/>
        <end position="573"/>
    </location>
</feature>
<dbReference type="Proteomes" id="UP000728032">
    <property type="component" value="Unassembled WGS sequence"/>
</dbReference>
<keyword evidence="2" id="KW-0812">Transmembrane</keyword>
<evidence type="ECO:0000256" key="3">
    <source>
        <dbReference type="SAM" id="SignalP"/>
    </source>
</evidence>
<gene>
    <name evidence="5" type="ORF">ONB1V03_LOCUS853</name>
</gene>
<evidence type="ECO:0000259" key="4">
    <source>
        <dbReference type="Pfam" id="PF20146"/>
    </source>
</evidence>
<dbReference type="AlphaFoldDB" id="A0A7R9LBB7"/>
<dbReference type="PANTHER" id="PTHR11161:SF0">
    <property type="entry name" value="O-ACYLTRANSFERASE LIKE PROTEIN"/>
    <property type="match status" value="1"/>
</dbReference>
<dbReference type="InterPro" id="IPR052728">
    <property type="entry name" value="O2_lipid_transport_reg"/>
</dbReference>
<proteinExistence type="predicted"/>
<keyword evidence="2" id="KW-0472">Membrane</keyword>
<dbReference type="OrthoDB" id="6513421at2759"/>
<feature type="transmembrane region" description="Helical" evidence="2">
    <location>
        <begin position="461"/>
        <end position="481"/>
    </location>
</feature>
<organism evidence="5">
    <name type="scientific">Oppiella nova</name>
    <dbReference type="NCBI Taxonomy" id="334625"/>
    <lineage>
        <taxon>Eukaryota</taxon>
        <taxon>Metazoa</taxon>
        <taxon>Ecdysozoa</taxon>
        <taxon>Arthropoda</taxon>
        <taxon>Chelicerata</taxon>
        <taxon>Arachnida</taxon>
        <taxon>Acari</taxon>
        <taxon>Acariformes</taxon>
        <taxon>Sarcoptiformes</taxon>
        <taxon>Oribatida</taxon>
        <taxon>Brachypylina</taxon>
        <taxon>Oppioidea</taxon>
        <taxon>Oppiidae</taxon>
        <taxon>Oppiella</taxon>
    </lineage>
</organism>
<dbReference type="EMBL" id="OC914918">
    <property type="protein sequence ID" value="CAD7637502.1"/>
    <property type="molecule type" value="Genomic_DNA"/>
</dbReference>
<sequence>MKFLLILVAIFIVLISKTNCLNIDEDYSSDETNTNLTDSESDDNHEDDRCSEDEIIEKFIEILTPEDYSEGKDKIKYTKNSFTEQMAAMSRLGVYGQNVSRKTEGFNKRISNRMSEAFMSINLEPSCMRSLMRIQSAGKNGELWALKFFDAQPSFQMTVFELGGPSLGNYDQCLSIESPSEEDQPVIKGQYCGIDTNWILDIKRGDIQDYNTMGNIANSSEAGKNLMYGMFGSYVPIVISRGNKHNSDITLEFLPYALKKDTKIINGYCLPTTCKPEDLSDALNENKPVKLDKQQIIAMYASADFQLYALSPIALLVLYKSPKWGILWNVLILMFGISIPLIIRYWFQIPHIYEGFSSNDTQMNLSAWTYQYWSCLPYIQTYIIGFLTAYAIRKYPKAYLGGRSRLVTITCDKYINGYELHVYLIVHKVFYLSGFVWLFYACATGRAAFINKVMGWKGFKMIENLVLEIYILHIFLITYRIGTLREQVTYNDYYIWTNTVTDFFLTYLASIVMGILITKPFAAMTNDLLKGSKRPQKSPTVVDNNGDKYDSNALKIDISTDNKHRVIQQIPIV</sequence>
<feature type="region of interest" description="Disordered" evidence="1">
    <location>
        <begin position="28"/>
        <end position="48"/>
    </location>
</feature>
<reference evidence="5" key="1">
    <citation type="submission" date="2020-11" db="EMBL/GenBank/DDBJ databases">
        <authorList>
            <person name="Tran Van P."/>
        </authorList>
    </citation>
    <scope>NUCLEOTIDE SEQUENCE</scope>
</reference>
<dbReference type="Pfam" id="PF20146">
    <property type="entry name" value="NRF"/>
    <property type="match status" value="1"/>
</dbReference>
<protein>
    <recommendedName>
        <fullName evidence="4">Nose resistant-to-fluoxetine protein N-terminal domain-containing protein</fullName>
    </recommendedName>
</protein>
<evidence type="ECO:0000256" key="2">
    <source>
        <dbReference type="SAM" id="Phobius"/>
    </source>
</evidence>
<feature type="signal peptide" evidence="3">
    <location>
        <begin position="1"/>
        <end position="20"/>
    </location>
</feature>
<dbReference type="EMBL" id="CAJPVJ010000093">
    <property type="protein sequence ID" value="CAG2160699.1"/>
    <property type="molecule type" value="Genomic_DNA"/>
</dbReference>
<feature type="transmembrane region" description="Helical" evidence="2">
    <location>
        <begin position="326"/>
        <end position="347"/>
    </location>
</feature>
<keyword evidence="2" id="KW-1133">Transmembrane helix</keyword>
<accession>A0A7R9LBB7</accession>
<evidence type="ECO:0000256" key="1">
    <source>
        <dbReference type="SAM" id="MobiDB-lite"/>
    </source>
</evidence>
<name>A0A7R9LBB7_9ACAR</name>